<protein>
    <submittedName>
        <fullName evidence="1 3">Uncharacterized protein</fullName>
    </submittedName>
</protein>
<proteinExistence type="predicted"/>
<dbReference type="EMBL" id="UZAG01021140">
    <property type="protein sequence ID" value="VDO49291.1"/>
    <property type="molecule type" value="Genomic_DNA"/>
</dbReference>
<evidence type="ECO:0000313" key="2">
    <source>
        <dbReference type="Proteomes" id="UP000280834"/>
    </source>
</evidence>
<reference evidence="1 2" key="2">
    <citation type="submission" date="2018-11" db="EMBL/GenBank/DDBJ databases">
        <authorList>
            <consortium name="Pathogen Informatics"/>
        </authorList>
    </citation>
    <scope>NUCLEOTIDE SEQUENCE [LARGE SCALE GENOMIC DNA]</scope>
</reference>
<gene>
    <name evidence="1" type="ORF">BTMF_LOCUS14394</name>
</gene>
<reference evidence="3" key="1">
    <citation type="submission" date="2017-02" db="UniProtKB">
        <authorList>
            <consortium name="WormBaseParasite"/>
        </authorList>
    </citation>
    <scope>IDENTIFICATION</scope>
</reference>
<keyword evidence="2" id="KW-1185">Reference proteome</keyword>
<sequence length="74" mass="8217">MNLSFASPANVISNEAIKRSVNETVHAWYHTISTAKTPEIGPEERKLSLKHLIIVLEKLPHEVSICLNLNVSSP</sequence>
<evidence type="ECO:0000313" key="1">
    <source>
        <dbReference type="EMBL" id="VDO49291.1"/>
    </source>
</evidence>
<evidence type="ECO:0000313" key="3">
    <source>
        <dbReference type="WBParaSite" id="BTMF_0001641401-mRNA-1"/>
    </source>
</evidence>
<organism evidence="3">
    <name type="scientific">Brugia timori</name>
    <dbReference type="NCBI Taxonomy" id="42155"/>
    <lineage>
        <taxon>Eukaryota</taxon>
        <taxon>Metazoa</taxon>
        <taxon>Ecdysozoa</taxon>
        <taxon>Nematoda</taxon>
        <taxon>Chromadorea</taxon>
        <taxon>Rhabditida</taxon>
        <taxon>Spirurina</taxon>
        <taxon>Spiruromorpha</taxon>
        <taxon>Filarioidea</taxon>
        <taxon>Onchocercidae</taxon>
        <taxon>Brugia</taxon>
    </lineage>
</organism>
<accession>A0A0R3R8Q8</accession>
<dbReference type="Proteomes" id="UP000280834">
    <property type="component" value="Unassembled WGS sequence"/>
</dbReference>
<dbReference type="WBParaSite" id="BTMF_0001641401-mRNA-1">
    <property type="protein sequence ID" value="BTMF_0001641401-mRNA-1"/>
    <property type="gene ID" value="BTMF_0001641401"/>
</dbReference>
<dbReference type="AlphaFoldDB" id="A0A0R3R8Q8"/>
<name>A0A0R3R8Q8_9BILA</name>